<dbReference type="PANTHER" id="PTHR30572">
    <property type="entry name" value="MEMBRANE COMPONENT OF TRANSPORTER-RELATED"/>
    <property type="match status" value="1"/>
</dbReference>
<feature type="transmembrane region" description="Helical" evidence="7">
    <location>
        <begin position="764"/>
        <end position="785"/>
    </location>
</feature>
<dbReference type="Proteomes" id="UP001183607">
    <property type="component" value="Unassembled WGS sequence"/>
</dbReference>
<protein>
    <submittedName>
        <fullName evidence="10">FtsX-like permease family protein</fullName>
    </submittedName>
</protein>
<feature type="transmembrane region" description="Helical" evidence="7">
    <location>
        <begin position="711"/>
        <end position="736"/>
    </location>
</feature>
<dbReference type="Pfam" id="PF12704">
    <property type="entry name" value="MacB_PCD"/>
    <property type="match status" value="2"/>
</dbReference>
<feature type="transmembrane region" description="Helical" evidence="7">
    <location>
        <begin position="365"/>
        <end position="384"/>
    </location>
</feature>
<dbReference type="RefSeq" id="WP_311676750.1">
    <property type="nucleotide sequence ID" value="NZ_JAVRER010000007.1"/>
</dbReference>
<evidence type="ECO:0000256" key="5">
    <source>
        <dbReference type="ARBA" id="ARBA00023136"/>
    </source>
</evidence>
<dbReference type="InterPro" id="IPR003838">
    <property type="entry name" value="ABC3_permease_C"/>
</dbReference>
<dbReference type="InterPro" id="IPR050250">
    <property type="entry name" value="Macrolide_Exporter_MacB"/>
</dbReference>
<evidence type="ECO:0000256" key="4">
    <source>
        <dbReference type="ARBA" id="ARBA00022989"/>
    </source>
</evidence>
<feature type="domain" description="MacB-like periplasmic core" evidence="9">
    <location>
        <begin position="17"/>
        <end position="235"/>
    </location>
</feature>
<reference evidence="11" key="1">
    <citation type="submission" date="2023-07" db="EMBL/GenBank/DDBJ databases">
        <title>30 novel species of actinomycetes from the DSMZ collection.</title>
        <authorList>
            <person name="Nouioui I."/>
        </authorList>
    </citation>
    <scope>NUCLEOTIDE SEQUENCE [LARGE SCALE GENOMIC DNA]</scope>
    <source>
        <strain evidence="11">DSM 41982</strain>
    </source>
</reference>
<feature type="domain" description="ABC3 transporter permease C-terminal" evidence="8">
    <location>
        <begin position="271"/>
        <end position="392"/>
    </location>
</feature>
<comment type="subcellular location">
    <subcellularLocation>
        <location evidence="1">Cell membrane</location>
        <topology evidence="1">Multi-pass membrane protein</topology>
    </subcellularLocation>
</comment>
<evidence type="ECO:0000313" key="11">
    <source>
        <dbReference type="Proteomes" id="UP001183607"/>
    </source>
</evidence>
<feature type="domain" description="MacB-like periplasmic core" evidence="9">
    <location>
        <begin position="485"/>
        <end position="675"/>
    </location>
</feature>
<feature type="transmembrane region" description="Helical" evidence="7">
    <location>
        <begin position="485"/>
        <end position="506"/>
    </location>
</feature>
<feature type="transmembrane region" description="Helical" evidence="7">
    <location>
        <begin position="432"/>
        <end position="452"/>
    </location>
</feature>
<keyword evidence="3 7" id="KW-0812">Transmembrane</keyword>
<comment type="caution">
    <text evidence="10">The sequence shown here is derived from an EMBL/GenBank/DDBJ whole genome shotgun (WGS) entry which is preliminary data.</text>
</comment>
<feature type="domain" description="ABC3 transporter permease C-terminal" evidence="8">
    <location>
        <begin position="715"/>
        <end position="832"/>
    </location>
</feature>
<name>A0ABD5E0X3_9ACTN</name>
<evidence type="ECO:0000256" key="6">
    <source>
        <dbReference type="ARBA" id="ARBA00038076"/>
    </source>
</evidence>
<keyword evidence="5 7" id="KW-0472">Membrane</keyword>
<feature type="transmembrane region" description="Helical" evidence="7">
    <location>
        <begin position="405"/>
        <end position="426"/>
    </location>
</feature>
<evidence type="ECO:0000256" key="7">
    <source>
        <dbReference type="SAM" id="Phobius"/>
    </source>
</evidence>
<dbReference type="InterPro" id="IPR025857">
    <property type="entry name" value="MacB_PCD"/>
</dbReference>
<dbReference type="PANTHER" id="PTHR30572:SF4">
    <property type="entry name" value="ABC TRANSPORTER PERMEASE YTRF"/>
    <property type="match status" value="1"/>
</dbReference>
<comment type="similarity">
    <text evidence="6">Belongs to the ABC-4 integral membrane protein family.</text>
</comment>
<evidence type="ECO:0000256" key="3">
    <source>
        <dbReference type="ARBA" id="ARBA00022692"/>
    </source>
</evidence>
<sequence length="839" mass="87260">MFRTALRNVLAHKARLLMTVLAVMLGVAFVSGTLVFTDTFGTAYKNQSAKSFDHVSVAIEPDGGQGPAEEGDKGATRLDDALVREAAAVPGAESALGSVEGFTALAGKDGKLVGGNWGSRGTNYYPDARGHDPRWTFVRGGAPAAADEVALDSRTAERTGYRVGDSVRLSTNGSVTKAEVAGVFDTDDGNVLAGGSLVLFDNTTALRVLGDGAYDEIDVKAAPGTSQSALLHSVRDVLPEDTEARTGAALSAEQDRMIERQTSSTSQVLLVFAGIALFVGIFIIANTFTMLVAQRTRELALLRAVGASRRQVTRSVLTEAFLIGLVAAVAGGVLGIGVAVLLQTLLKAGGAGLPEGPLVLAPRTVLVSLLIGVGVTMTAAWLPGRRAAKIPPVAAMNSVHAAPTVRGLVVRNTLGSVVVALGTVLLFTDDNYVVSAGAGVVMVGVIILTPLLSRPFVAAAEPLLRLFGVAGRLARLNAVRNPRRTASTASALMIGLTLITAMTVVATSTSGAIDRMAADSLKADYTVSMANYEPLAPQVHKTVAALPEVTASSPVRTAYGEVGGAPNRLSGIDPKSFGSLVHLDLDSGSLRGLRGDAVLLDRDTAKERGLRTGDRVTVKFDDDGGRAHLRVAGVYRPNDLLNGVYVPTSVVDPHLSEIADEKVLVRVRGGASATAEDTLVKALGSNPALKIQDKEAISGEIGGAIDMLLKMLYGLLAMAVLIAVLGVVNTLAMSVFERRHEIGMLRAIGLDRAKVKRMVRLESVVISLFGAVLGVGLGLFLGWIAGGAVGEEVPTYRMDVPVSRLLVFLASAAVVGVLAALWPARGAARLNPLQAIKAE</sequence>
<organism evidence="10 11">
    <name type="scientific">Streptomyces evansiae</name>
    <dbReference type="NCBI Taxonomy" id="3075535"/>
    <lineage>
        <taxon>Bacteria</taxon>
        <taxon>Bacillati</taxon>
        <taxon>Actinomycetota</taxon>
        <taxon>Actinomycetes</taxon>
        <taxon>Kitasatosporales</taxon>
        <taxon>Streptomycetaceae</taxon>
        <taxon>Streptomyces</taxon>
    </lineage>
</organism>
<feature type="transmembrane region" description="Helical" evidence="7">
    <location>
        <begin position="320"/>
        <end position="345"/>
    </location>
</feature>
<accession>A0ABD5E0X3</accession>
<proteinExistence type="inferred from homology"/>
<evidence type="ECO:0000313" key="10">
    <source>
        <dbReference type="EMBL" id="MDT0415090.1"/>
    </source>
</evidence>
<feature type="transmembrane region" description="Helical" evidence="7">
    <location>
        <begin position="805"/>
        <end position="824"/>
    </location>
</feature>
<dbReference type="Pfam" id="PF02687">
    <property type="entry name" value="FtsX"/>
    <property type="match status" value="2"/>
</dbReference>
<keyword evidence="2" id="KW-1003">Cell membrane</keyword>
<feature type="transmembrane region" description="Helical" evidence="7">
    <location>
        <begin position="268"/>
        <end position="293"/>
    </location>
</feature>
<dbReference type="AlphaFoldDB" id="A0ABD5E0X3"/>
<dbReference type="GO" id="GO:0005886">
    <property type="term" value="C:plasma membrane"/>
    <property type="evidence" value="ECO:0007669"/>
    <property type="project" value="UniProtKB-SubCell"/>
</dbReference>
<evidence type="ECO:0000256" key="1">
    <source>
        <dbReference type="ARBA" id="ARBA00004651"/>
    </source>
</evidence>
<gene>
    <name evidence="10" type="ORF">RM574_06255</name>
</gene>
<evidence type="ECO:0000259" key="9">
    <source>
        <dbReference type="Pfam" id="PF12704"/>
    </source>
</evidence>
<keyword evidence="4 7" id="KW-1133">Transmembrane helix</keyword>
<dbReference type="EMBL" id="JAVRER010000007">
    <property type="protein sequence ID" value="MDT0415090.1"/>
    <property type="molecule type" value="Genomic_DNA"/>
</dbReference>
<evidence type="ECO:0000259" key="8">
    <source>
        <dbReference type="Pfam" id="PF02687"/>
    </source>
</evidence>
<evidence type="ECO:0000256" key="2">
    <source>
        <dbReference type="ARBA" id="ARBA00022475"/>
    </source>
</evidence>